<protein>
    <submittedName>
        <fullName evidence="1">Uncharacterized protein</fullName>
    </submittedName>
</protein>
<dbReference type="RefSeq" id="WP_126704528.1">
    <property type="nucleotide sequence ID" value="NZ_CP034593.1"/>
</dbReference>
<name>A0A3S9PZD3_9ACTO</name>
<proteinExistence type="predicted"/>
<evidence type="ECO:0000313" key="2">
    <source>
        <dbReference type="Proteomes" id="UP000280344"/>
    </source>
</evidence>
<dbReference type="Proteomes" id="UP000280344">
    <property type="component" value="Chromosome"/>
</dbReference>
<organism evidence="1 2">
    <name type="scientific">Flaviflexus ciconiae</name>
    <dbReference type="NCBI Taxonomy" id="2496867"/>
    <lineage>
        <taxon>Bacteria</taxon>
        <taxon>Bacillati</taxon>
        <taxon>Actinomycetota</taxon>
        <taxon>Actinomycetes</taxon>
        <taxon>Actinomycetales</taxon>
        <taxon>Actinomycetaceae</taxon>
        <taxon>Flaviflexus</taxon>
    </lineage>
</organism>
<keyword evidence="2" id="KW-1185">Reference proteome</keyword>
<gene>
    <name evidence="1" type="ORF">EJ997_10610</name>
</gene>
<dbReference type="OrthoDB" id="3251981at2"/>
<accession>A0A3S9PZD3</accession>
<dbReference type="KEGG" id="flh:EJ997_10610"/>
<evidence type="ECO:0000313" key="1">
    <source>
        <dbReference type="EMBL" id="AZQ77725.1"/>
    </source>
</evidence>
<reference evidence="1 2" key="1">
    <citation type="submission" date="2018-12" db="EMBL/GenBank/DDBJ databases">
        <title>Complete genome sequence of Flaviflexus sp. H23T48.</title>
        <authorList>
            <person name="Bae J.-W."/>
            <person name="Lee J.-Y."/>
        </authorList>
    </citation>
    <scope>NUCLEOTIDE SEQUENCE [LARGE SCALE GENOMIC DNA]</scope>
    <source>
        <strain evidence="1 2">H23T48</strain>
    </source>
</reference>
<dbReference type="EMBL" id="CP034593">
    <property type="protein sequence ID" value="AZQ77725.1"/>
    <property type="molecule type" value="Genomic_DNA"/>
</dbReference>
<sequence>MDSADTPLVTALKTLGKLPEASAGAARVSQAVRSVRFSTGLRRGWEGARTESSIRWVLADCRRSGIDVTAKTLREQVAWQGEPEDRVAAASWRCHSDAVAEMPPLNTKDLSPPSHRPVRAMLASLHRDAGSTDPQDYVREEAGILSEEDAAKQELIIEVAEANAPGLIVLSVLAGQWIMQPLSVDADRTIRDSFIRWLGTGRGFEPTGTAVLNLDSLESQIALYSAGTQEGMDAWIGAVADVYVDAMSESLRISQSVLAGRTDPLVD</sequence>
<dbReference type="AlphaFoldDB" id="A0A3S9PZD3"/>